<dbReference type="Pfam" id="PF19742">
    <property type="entry name" value="DUF6231"/>
    <property type="match status" value="1"/>
</dbReference>
<accession>A0A5B8RDB2</accession>
<organism evidence="1">
    <name type="scientific">uncultured organism</name>
    <dbReference type="NCBI Taxonomy" id="155900"/>
    <lineage>
        <taxon>unclassified sequences</taxon>
        <taxon>environmental samples</taxon>
    </lineage>
</organism>
<proteinExistence type="predicted"/>
<dbReference type="EMBL" id="MN079088">
    <property type="protein sequence ID" value="QEA04775.1"/>
    <property type="molecule type" value="Genomic_DNA"/>
</dbReference>
<reference evidence="1" key="1">
    <citation type="submission" date="2019-06" db="EMBL/GenBank/DDBJ databases">
        <authorList>
            <person name="Murdoch R.W."/>
            <person name="Fathepure B."/>
        </authorList>
    </citation>
    <scope>NUCLEOTIDE SEQUENCE</scope>
</reference>
<evidence type="ECO:0000313" key="1">
    <source>
        <dbReference type="EMBL" id="QEA04775.1"/>
    </source>
</evidence>
<gene>
    <name evidence="1" type="ORF">KBTEX_01083</name>
</gene>
<dbReference type="AlphaFoldDB" id="A0A5B8RDB2"/>
<protein>
    <submittedName>
        <fullName evidence="1">Uncharacterized protein</fullName>
    </submittedName>
</protein>
<sequence>MSDTLPELAPRLSAIIEALTPASIVAVGGGLAPEERWHAITTTLAADDALGHLQPGVRFDLALADAATGPAGEDAAVILARLRDLCARHVLVATHDGAAAPWRRRDLVGLGYVHLGDCVEGRREVRLFEFDISTYKTTPDWLSPRNWANPEMWDRYRW</sequence>
<name>A0A5B8RDB2_9ZZZZ</name>
<dbReference type="InterPro" id="IPR046199">
    <property type="entry name" value="DUF6231"/>
</dbReference>